<dbReference type="STRING" id="683260.SAMN05421874_107107"/>
<protein>
    <submittedName>
        <fullName evidence="1">Uncharacterized protein</fullName>
    </submittedName>
</protein>
<accession>A0A1G9BC56</accession>
<dbReference type="RefSeq" id="WP_143022048.1">
    <property type="nucleotide sequence ID" value="NZ_FNFB01000007.1"/>
</dbReference>
<keyword evidence="2" id="KW-1185">Reference proteome</keyword>
<evidence type="ECO:0000313" key="2">
    <source>
        <dbReference type="Proteomes" id="UP000198683"/>
    </source>
</evidence>
<proteinExistence type="predicted"/>
<dbReference type="Proteomes" id="UP000198683">
    <property type="component" value="Unassembled WGS sequence"/>
</dbReference>
<gene>
    <name evidence="1" type="ORF">SAMN05421874_107107</name>
</gene>
<evidence type="ECO:0000313" key="1">
    <source>
        <dbReference type="EMBL" id="SDK37039.1"/>
    </source>
</evidence>
<sequence length="66" mass="7167">MSESFSAAVRERVHQAHAALEAARLGDDADERMRAEAAWEDARRFAQRHGVPLDEEAPGPGGEPAL</sequence>
<organism evidence="1 2">
    <name type="scientific">Nonomuraea maritima</name>
    <dbReference type="NCBI Taxonomy" id="683260"/>
    <lineage>
        <taxon>Bacteria</taxon>
        <taxon>Bacillati</taxon>
        <taxon>Actinomycetota</taxon>
        <taxon>Actinomycetes</taxon>
        <taxon>Streptosporangiales</taxon>
        <taxon>Streptosporangiaceae</taxon>
        <taxon>Nonomuraea</taxon>
    </lineage>
</organism>
<name>A0A1G9BC56_9ACTN</name>
<reference evidence="1 2" key="1">
    <citation type="submission" date="2016-10" db="EMBL/GenBank/DDBJ databases">
        <authorList>
            <person name="de Groot N.N."/>
        </authorList>
    </citation>
    <scope>NUCLEOTIDE SEQUENCE [LARGE SCALE GENOMIC DNA]</scope>
    <source>
        <strain evidence="1 2">CGMCC 4.5681</strain>
    </source>
</reference>
<dbReference type="EMBL" id="FNFB01000007">
    <property type="protein sequence ID" value="SDK37039.1"/>
    <property type="molecule type" value="Genomic_DNA"/>
</dbReference>
<dbReference type="AlphaFoldDB" id="A0A1G9BC56"/>